<comment type="caution">
    <text evidence="1">The sequence shown here is derived from an EMBL/GenBank/DDBJ whole genome shotgun (WGS) entry which is preliminary data.</text>
</comment>
<dbReference type="EMBL" id="CAUYUE010000004">
    <property type="protein sequence ID" value="CAK0765333.1"/>
    <property type="molecule type" value="Genomic_DNA"/>
</dbReference>
<evidence type="ECO:0000313" key="2">
    <source>
        <dbReference type="Proteomes" id="UP001314263"/>
    </source>
</evidence>
<organism evidence="1 2">
    <name type="scientific">Coccomyxa viridis</name>
    <dbReference type="NCBI Taxonomy" id="1274662"/>
    <lineage>
        <taxon>Eukaryota</taxon>
        <taxon>Viridiplantae</taxon>
        <taxon>Chlorophyta</taxon>
        <taxon>core chlorophytes</taxon>
        <taxon>Trebouxiophyceae</taxon>
        <taxon>Trebouxiophyceae incertae sedis</taxon>
        <taxon>Coccomyxaceae</taxon>
        <taxon>Coccomyxa</taxon>
    </lineage>
</organism>
<evidence type="ECO:0008006" key="3">
    <source>
        <dbReference type="Google" id="ProtNLM"/>
    </source>
</evidence>
<dbReference type="Proteomes" id="UP001314263">
    <property type="component" value="Unassembled WGS sequence"/>
</dbReference>
<dbReference type="InterPro" id="IPR012337">
    <property type="entry name" value="RNaseH-like_sf"/>
</dbReference>
<proteinExistence type="predicted"/>
<sequence length="174" mass="19706">MGKIYEACHNSHETVRTFAGAQLGLIAAKGAVVKSLVRACWDMLTTDRHCASYVFEPEFVDHNVTSNEEVMSGFHNILEKATGACACERSWSTYGYIHNKRRNRLAARRAEKIVFTFSNLRFLKRKQKIGFEEQCWSWDEPETKEEDAARGDWGGVRVTCGCFQSQSRQALGSS</sequence>
<dbReference type="AlphaFoldDB" id="A0AAV1I2H6"/>
<evidence type="ECO:0000313" key="1">
    <source>
        <dbReference type="EMBL" id="CAK0765333.1"/>
    </source>
</evidence>
<accession>A0AAV1I2H6</accession>
<gene>
    <name evidence="1" type="ORF">CVIRNUC_003248</name>
</gene>
<protein>
    <recommendedName>
        <fullName evidence="3">HAT C-terminal dimerisation domain-containing protein</fullName>
    </recommendedName>
</protein>
<dbReference type="SUPFAM" id="SSF53098">
    <property type="entry name" value="Ribonuclease H-like"/>
    <property type="match status" value="1"/>
</dbReference>
<keyword evidence="2" id="KW-1185">Reference proteome</keyword>
<name>A0AAV1I2H6_9CHLO</name>
<reference evidence="1 2" key="1">
    <citation type="submission" date="2023-10" db="EMBL/GenBank/DDBJ databases">
        <authorList>
            <person name="Maclean D."/>
            <person name="Macfadyen A."/>
        </authorList>
    </citation>
    <scope>NUCLEOTIDE SEQUENCE [LARGE SCALE GENOMIC DNA]</scope>
</reference>